<feature type="compositionally biased region" description="Pro residues" evidence="1">
    <location>
        <begin position="425"/>
        <end position="443"/>
    </location>
</feature>
<feature type="transmembrane region" description="Helical" evidence="2">
    <location>
        <begin position="30"/>
        <end position="56"/>
    </location>
</feature>
<dbReference type="PANTHER" id="PTHR33098:SF36">
    <property type="entry name" value="HYDROXYPROLINE-RICH GLYCOPROTEIN FAMILY PROTEIN"/>
    <property type="match status" value="1"/>
</dbReference>
<feature type="compositionally biased region" description="Basic residues" evidence="1">
    <location>
        <begin position="334"/>
        <end position="346"/>
    </location>
</feature>
<feature type="region of interest" description="Disordered" evidence="1">
    <location>
        <begin position="113"/>
        <end position="140"/>
    </location>
</feature>
<proteinExistence type="predicted"/>
<keyword evidence="4" id="KW-1185">Reference proteome</keyword>
<evidence type="ECO:0000256" key="1">
    <source>
        <dbReference type="SAM" id="MobiDB-lite"/>
    </source>
</evidence>
<dbReference type="PANTHER" id="PTHR33098">
    <property type="entry name" value="COTTON FIBER (DUF761)"/>
    <property type="match status" value="1"/>
</dbReference>
<feature type="compositionally biased region" description="Low complexity" evidence="1">
    <location>
        <begin position="486"/>
        <end position="496"/>
    </location>
</feature>
<dbReference type="InterPro" id="IPR008480">
    <property type="entry name" value="DUF761_pln"/>
</dbReference>
<evidence type="ECO:0000256" key="2">
    <source>
        <dbReference type="SAM" id="Phobius"/>
    </source>
</evidence>
<feature type="compositionally biased region" description="Pro residues" evidence="1">
    <location>
        <begin position="469"/>
        <end position="479"/>
    </location>
</feature>
<feature type="region of interest" description="Disordered" evidence="1">
    <location>
        <begin position="554"/>
        <end position="595"/>
    </location>
</feature>
<feature type="compositionally biased region" description="Polar residues" evidence="1">
    <location>
        <begin position="385"/>
        <end position="397"/>
    </location>
</feature>
<evidence type="ECO:0000313" key="4">
    <source>
        <dbReference type="Proteomes" id="UP001632038"/>
    </source>
</evidence>
<gene>
    <name evidence="3" type="ORF">CASFOL_025928</name>
</gene>
<feature type="compositionally biased region" description="Pro residues" evidence="1">
    <location>
        <begin position="524"/>
        <end position="534"/>
    </location>
</feature>
<organism evidence="3 4">
    <name type="scientific">Castilleja foliolosa</name>
    <dbReference type="NCBI Taxonomy" id="1961234"/>
    <lineage>
        <taxon>Eukaryota</taxon>
        <taxon>Viridiplantae</taxon>
        <taxon>Streptophyta</taxon>
        <taxon>Embryophyta</taxon>
        <taxon>Tracheophyta</taxon>
        <taxon>Spermatophyta</taxon>
        <taxon>Magnoliopsida</taxon>
        <taxon>eudicotyledons</taxon>
        <taxon>Gunneridae</taxon>
        <taxon>Pentapetalae</taxon>
        <taxon>asterids</taxon>
        <taxon>lamiids</taxon>
        <taxon>Lamiales</taxon>
        <taxon>Orobanchaceae</taxon>
        <taxon>Pedicularideae</taxon>
        <taxon>Castillejinae</taxon>
        <taxon>Castilleja</taxon>
    </lineage>
</organism>
<dbReference type="EMBL" id="JAVIJP010000032">
    <property type="protein sequence ID" value="KAL3632944.1"/>
    <property type="molecule type" value="Genomic_DNA"/>
</dbReference>
<reference evidence="4" key="1">
    <citation type="journal article" date="2024" name="IScience">
        <title>Strigolactones Initiate the Formation of Haustorium-like Structures in Castilleja.</title>
        <authorList>
            <person name="Buerger M."/>
            <person name="Peterson D."/>
            <person name="Chory J."/>
        </authorList>
    </citation>
    <scope>NUCLEOTIDE SEQUENCE [LARGE SCALE GENOMIC DNA]</scope>
</reference>
<name>A0ABD3CV16_9LAMI</name>
<dbReference type="Proteomes" id="UP001632038">
    <property type="component" value="Unassembled WGS sequence"/>
</dbReference>
<keyword evidence="2" id="KW-0812">Transmembrane</keyword>
<dbReference type="AlphaFoldDB" id="A0ABD3CV16"/>
<feature type="transmembrane region" description="Helical" evidence="2">
    <location>
        <begin position="76"/>
        <end position="93"/>
    </location>
</feature>
<feature type="region of interest" description="Disordered" evidence="1">
    <location>
        <begin position="304"/>
        <end position="538"/>
    </location>
</feature>
<accession>A0ABD3CV16</accession>
<feature type="region of interest" description="Disordered" evidence="1">
    <location>
        <begin position="622"/>
        <end position="642"/>
    </location>
</feature>
<sequence>MEDGDGGDTTPFWVQSTTNNRRADRLRRHVSAAFFSSGLVVFLLLVTAAFFLVFVVPSSLSFSAQIFKPNSVKKSWDSLNVLLVLVAVIFGFLSRNKNDDKYNSYYDEFQASSSKQNGSQKSSNPNSNPSTPTNNWYNKFNYPTNEGQKSNLSNSSQWYEYSGYEPKLEHKNSILARNSNSYPDLRDFSTTHWSYGDYYQRRYYDDDIHVDSGRAWNPDLGPDQGQVKLHRRHRSLEGVEHLRAIPQNKTVIVDTLLSKSKGGENFQPPEMAAAAVPLSMEESAATGSERTSAKLNKDFEPLDPVTAQKLPQPPPAAVEAPEITENPELAYERVRRKKERSGRKRNKELEPKDPVTTPSPQGDPSPSPPSPPRQKSTHRKRVGATGSSTKDFLNSLYTKKKKKQRQKSVDNLDPVLHEAQVPLSSQPPPPSHPPPPPPPPPPSVFQNLFSSKKQKRKRTITVTLAPQSPSLPPSQPPPAAAREPEPTSQTAPTTTHKPPKPTKMTAFDRLEENSNSGGDSPLNRIPPPPPPPPAAFFKGPAWKFVVQGDYVRVNSSTSSRSGSPDTDDGESDVTPSAVDAGGTTSFQPSPLFCPSPDVDTKAESFITNFRAKLKLEKIHSMRKKDVGLSGLGPGPSQFSPRN</sequence>
<evidence type="ECO:0000313" key="3">
    <source>
        <dbReference type="EMBL" id="KAL3632944.1"/>
    </source>
</evidence>
<comment type="caution">
    <text evidence="3">The sequence shown here is derived from an EMBL/GenBank/DDBJ whole genome shotgun (WGS) entry which is preliminary data.</text>
</comment>
<dbReference type="Pfam" id="PF05553">
    <property type="entry name" value="DUF761"/>
    <property type="match status" value="1"/>
</dbReference>
<protein>
    <submittedName>
        <fullName evidence="3">Uncharacterized protein</fullName>
    </submittedName>
</protein>
<keyword evidence="2" id="KW-1133">Transmembrane helix</keyword>
<keyword evidence="2" id="KW-0472">Membrane</keyword>
<feature type="compositionally biased region" description="Low complexity" evidence="1">
    <location>
        <begin position="113"/>
        <end position="135"/>
    </location>
</feature>
<feature type="compositionally biased region" description="Pro residues" evidence="1">
    <location>
        <begin position="361"/>
        <end position="372"/>
    </location>
</feature>
<feature type="compositionally biased region" description="Low complexity" evidence="1">
    <location>
        <begin position="555"/>
        <end position="564"/>
    </location>
</feature>